<proteinExistence type="predicted"/>
<feature type="transmembrane region" description="Helical" evidence="2">
    <location>
        <begin position="257"/>
        <end position="276"/>
    </location>
</feature>
<evidence type="ECO:0000259" key="4">
    <source>
        <dbReference type="Pfam" id="PF19040"/>
    </source>
</evidence>
<dbReference type="PANTHER" id="PTHR23028">
    <property type="entry name" value="ACETYLTRANSFERASE"/>
    <property type="match status" value="1"/>
</dbReference>
<feature type="transmembrane region" description="Helical" evidence="2">
    <location>
        <begin position="39"/>
        <end position="55"/>
    </location>
</feature>
<keyword evidence="2" id="KW-1133">Transmembrane helix</keyword>
<dbReference type="Pfam" id="PF01757">
    <property type="entry name" value="Acyl_transf_3"/>
    <property type="match status" value="1"/>
</dbReference>
<feature type="transmembrane region" description="Helical" evidence="2">
    <location>
        <begin position="102"/>
        <end position="122"/>
    </location>
</feature>
<comment type="caution">
    <text evidence="5">The sequence shown here is derived from an EMBL/GenBank/DDBJ whole genome shotgun (WGS) entry which is preliminary data.</text>
</comment>
<dbReference type="EC" id="2.3.-.-" evidence="5"/>
<keyword evidence="5" id="KW-0012">Acyltransferase</keyword>
<reference evidence="6" key="1">
    <citation type="journal article" date="2012" name="J. Bacteriol.">
        <title>Genome Sequence of Micromonospora lupini Lupac 08, Isolated from Root Nodules of Lupinus angustifolius.</title>
        <authorList>
            <person name="Alonso-Vega P."/>
            <person name="Normand P."/>
            <person name="Bacigalupe R."/>
            <person name="Pujic P."/>
            <person name="Lajus A."/>
            <person name="Vallenet D."/>
            <person name="Carro L."/>
            <person name="Coll P."/>
            <person name="Trujillo M.E."/>
        </authorList>
    </citation>
    <scope>NUCLEOTIDE SEQUENCE [LARGE SCALE GENOMIC DNA]</scope>
    <source>
        <strain evidence="6">Lupac 08</strain>
    </source>
</reference>
<feature type="transmembrane region" description="Helical" evidence="2">
    <location>
        <begin position="282"/>
        <end position="305"/>
    </location>
</feature>
<dbReference type="EMBL" id="CAIE01000028">
    <property type="protein sequence ID" value="CCH18873.1"/>
    <property type="molecule type" value="Genomic_DNA"/>
</dbReference>
<keyword evidence="5" id="KW-0808">Transferase</keyword>
<feature type="transmembrane region" description="Helical" evidence="2">
    <location>
        <begin position="346"/>
        <end position="364"/>
    </location>
</feature>
<dbReference type="InterPro" id="IPR002656">
    <property type="entry name" value="Acyl_transf_3_dom"/>
</dbReference>
<name>I0L4X6_9ACTN</name>
<dbReference type="STRING" id="1150864.MILUP08_43785"/>
<dbReference type="RefSeq" id="WP_007460571.1">
    <property type="nucleotide sequence ID" value="NZ_HF570108.1"/>
</dbReference>
<evidence type="ECO:0000256" key="2">
    <source>
        <dbReference type="SAM" id="Phobius"/>
    </source>
</evidence>
<feature type="domain" description="SGNH" evidence="4">
    <location>
        <begin position="482"/>
        <end position="705"/>
    </location>
</feature>
<dbReference type="eggNOG" id="COG1835">
    <property type="taxonomic scope" value="Bacteria"/>
</dbReference>
<gene>
    <name evidence="5" type="ORF">MILUP08_43785</name>
</gene>
<feature type="region of interest" description="Disordered" evidence="1">
    <location>
        <begin position="426"/>
        <end position="467"/>
    </location>
</feature>
<evidence type="ECO:0000313" key="6">
    <source>
        <dbReference type="Proteomes" id="UP000003448"/>
    </source>
</evidence>
<dbReference type="GO" id="GO:0016020">
    <property type="term" value="C:membrane"/>
    <property type="evidence" value="ECO:0007669"/>
    <property type="project" value="TreeGrafter"/>
</dbReference>
<feature type="transmembrane region" description="Helical" evidence="2">
    <location>
        <begin position="317"/>
        <end position="334"/>
    </location>
</feature>
<feature type="compositionally biased region" description="Low complexity" evidence="1">
    <location>
        <begin position="426"/>
        <end position="447"/>
    </location>
</feature>
<dbReference type="Proteomes" id="UP000003448">
    <property type="component" value="Unassembled WGS sequence"/>
</dbReference>
<feature type="transmembrane region" description="Helical" evidence="2">
    <location>
        <begin position="385"/>
        <end position="408"/>
    </location>
</feature>
<dbReference type="PANTHER" id="PTHR23028:SF53">
    <property type="entry name" value="ACYL_TRANSF_3 DOMAIN-CONTAINING PROTEIN"/>
    <property type="match status" value="1"/>
</dbReference>
<feature type="transmembrane region" description="Helical" evidence="2">
    <location>
        <begin position="225"/>
        <end position="245"/>
    </location>
</feature>
<protein>
    <submittedName>
        <fullName evidence="5">Putative acyltransferase</fullName>
        <ecNumber evidence="5">2.3.-.-</ecNumber>
    </submittedName>
</protein>
<dbReference type="GO" id="GO:0016747">
    <property type="term" value="F:acyltransferase activity, transferring groups other than amino-acyl groups"/>
    <property type="evidence" value="ECO:0007669"/>
    <property type="project" value="InterPro"/>
</dbReference>
<accession>I0L4X6</accession>
<keyword evidence="2" id="KW-0812">Transmembrane</keyword>
<organism evidence="5 6">
    <name type="scientific">Micromonospora lupini str. Lupac 08</name>
    <dbReference type="NCBI Taxonomy" id="1150864"/>
    <lineage>
        <taxon>Bacteria</taxon>
        <taxon>Bacillati</taxon>
        <taxon>Actinomycetota</taxon>
        <taxon>Actinomycetes</taxon>
        <taxon>Micromonosporales</taxon>
        <taxon>Micromonosporaceae</taxon>
        <taxon>Micromonospora</taxon>
    </lineage>
</organism>
<keyword evidence="2" id="KW-0472">Membrane</keyword>
<feature type="domain" description="Acyltransferase 3" evidence="3">
    <location>
        <begin position="36"/>
        <end position="360"/>
    </location>
</feature>
<feature type="transmembrane region" description="Helical" evidence="2">
    <location>
        <begin position="174"/>
        <end position="190"/>
    </location>
</feature>
<dbReference type="GO" id="GO:0009103">
    <property type="term" value="P:lipopolysaccharide biosynthetic process"/>
    <property type="evidence" value="ECO:0007669"/>
    <property type="project" value="TreeGrafter"/>
</dbReference>
<evidence type="ECO:0000259" key="3">
    <source>
        <dbReference type="Pfam" id="PF01757"/>
    </source>
</evidence>
<keyword evidence="6" id="KW-1185">Reference proteome</keyword>
<feature type="transmembrane region" description="Helical" evidence="2">
    <location>
        <begin position="61"/>
        <end position="81"/>
    </location>
</feature>
<feature type="transmembrane region" description="Helical" evidence="2">
    <location>
        <begin position="199"/>
        <end position="219"/>
    </location>
</feature>
<sequence>MAIANELWTQARVVAAPPPPPAPASRPVSPRSFRGDIEGLRAVAVLLVLLGHAGVPHLPAGFVGVDVFFVISGFLITGLLLEELDQRGRLSLAAFYARRAKRLLPAAATVLVATLVLTYFFLPRGRWSTTAWDVVASACYAMNWRMAGQSVDYVAANSAPSIAQHFWSLAVEEQFYLVWPLLLLALGWFARRRGRGHRGLYLLGLALIAIPSFAWALYVSPTDPSAYYVTTTRMWELALGGAVAVTAARSSRSPRLVAVPLAWAGLLAVGASAVLIGSTAGFPGYAALGPTLGTAAVIAFGPAAGRAGPALLLGRQPLRYVGGISYSLYLWHWPVLIAAQAQFGDLGVGAALAVVAVSAIPAALTYHLVENPVRRSPTLTDQPAVALRVGAVCTGAAALAGLAFQLAIPSADSPTPASSVIMGQVPGASTQAAPPSAPGAAALGSSPRTSRAGLPVDRVDSITPNPVTAARDAPSLLATKSCHVSLESSTPEVCVYGKKDAATTIALVGDSHADQWVPAMRGVAETNGWRIATYTKSGCPFLTAEITQNDRPYTSCTEWNRKVREGLLGGSRPDLLIVTNAEYPVRGEPGRSAMAREMRKTWSGMVAEKIPVVVLRDTPLHLKDVAECVSKNPNRLTKCANPREEVLGRGGGPAQEEAADGLAGVRLVDLNDWICPADRCAPVIGGVLVWRDAHHLTATYSATLAGPLGTALKPVVAGL</sequence>
<dbReference type="Pfam" id="PF19040">
    <property type="entry name" value="SGNH"/>
    <property type="match status" value="1"/>
</dbReference>
<dbReference type="InterPro" id="IPR043968">
    <property type="entry name" value="SGNH"/>
</dbReference>
<evidence type="ECO:0000313" key="5">
    <source>
        <dbReference type="EMBL" id="CCH18873.1"/>
    </source>
</evidence>
<dbReference type="InterPro" id="IPR050879">
    <property type="entry name" value="Acyltransferase_3"/>
</dbReference>
<evidence type="ECO:0000256" key="1">
    <source>
        <dbReference type="SAM" id="MobiDB-lite"/>
    </source>
</evidence>
<dbReference type="AlphaFoldDB" id="I0L4X6"/>